<dbReference type="InterPro" id="IPR015813">
    <property type="entry name" value="Pyrv/PenolPyrv_kinase-like_dom"/>
</dbReference>
<evidence type="ECO:0000313" key="8">
    <source>
        <dbReference type="Proteomes" id="UP000320244"/>
    </source>
</evidence>
<dbReference type="OrthoDB" id="5172636at2"/>
<evidence type="ECO:0000256" key="4">
    <source>
        <dbReference type="PIRSR" id="PIRSR015582-1"/>
    </source>
</evidence>
<name>A0A563DWA8_9MICO</name>
<keyword evidence="8" id="KW-1185">Reference proteome</keyword>
<dbReference type="SUPFAM" id="SSF51621">
    <property type="entry name" value="Phosphoenolpyruvate/pyruvate domain"/>
    <property type="match status" value="1"/>
</dbReference>
<comment type="cofactor">
    <cofactor evidence="1">
        <name>Mg(2+)</name>
        <dbReference type="ChEBI" id="CHEBI:18420"/>
    </cofactor>
</comment>
<feature type="domain" description="HpcH/HpaI aldolase/citrate lyase" evidence="6">
    <location>
        <begin position="2"/>
        <end position="205"/>
    </location>
</feature>
<feature type="binding site" evidence="5">
    <location>
        <position position="137"/>
    </location>
    <ligand>
        <name>Mg(2+)</name>
        <dbReference type="ChEBI" id="CHEBI:18420"/>
    </ligand>
</feature>
<dbReference type="Pfam" id="PF03328">
    <property type="entry name" value="HpcH_HpaI"/>
    <property type="match status" value="1"/>
</dbReference>
<dbReference type="GO" id="GO:0000287">
    <property type="term" value="F:magnesium ion binding"/>
    <property type="evidence" value="ECO:0007669"/>
    <property type="project" value="TreeGrafter"/>
</dbReference>
<organism evidence="7 8">
    <name type="scientific">Leekyejoonella antrihumi</name>
    <dbReference type="NCBI Taxonomy" id="1660198"/>
    <lineage>
        <taxon>Bacteria</taxon>
        <taxon>Bacillati</taxon>
        <taxon>Actinomycetota</taxon>
        <taxon>Actinomycetes</taxon>
        <taxon>Micrococcales</taxon>
        <taxon>Dermacoccaceae</taxon>
        <taxon>Leekyejoonella</taxon>
    </lineage>
</organism>
<dbReference type="Proteomes" id="UP000320244">
    <property type="component" value="Unassembled WGS sequence"/>
</dbReference>
<protein>
    <submittedName>
        <fullName evidence="7">CoA ester lyase</fullName>
    </submittedName>
</protein>
<feature type="binding site" evidence="4">
    <location>
        <position position="61"/>
    </location>
    <ligand>
        <name>substrate</name>
    </ligand>
</feature>
<evidence type="ECO:0000256" key="1">
    <source>
        <dbReference type="ARBA" id="ARBA00001946"/>
    </source>
</evidence>
<dbReference type="InterPro" id="IPR040442">
    <property type="entry name" value="Pyrv_kinase-like_dom_sf"/>
</dbReference>
<feature type="binding site" evidence="5">
    <location>
        <position position="111"/>
    </location>
    <ligand>
        <name>Mg(2+)</name>
        <dbReference type="ChEBI" id="CHEBI:18420"/>
    </ligand>
</feature>
<keyword evidence="7" id="KW-0456">Lyase</keyword>
<evidence type="ECO:0000313" key="7">
    <source>
        <dbReference type="EMBL" id="TWP34496.1"/>
    </source>
</evidence>
<dbReference type="Gene3D" id="3.20.20.60">
    <property type="entry name" value="Phosphoenolpyruvate-binding domains"/>
    <property type="match status" value="1"/>
</dbReference>
<evidence type="ECO:0000256" key="5">
    <source>
        <dbReference type="PIRSR" id="PIRSR015582-2"/>
    </source>
</evidence>
<accession>A0A563DWA8</accession>
<evidence type="ECO:0000256" key="2">
    <source>
        <dbReference type="ARBA" id="ARBA00022723"/>
    </source>
</evidence>
<keyword evidence="3 5" id="KW-0460">Magnesium</keyword>
<dbReference type="PANTHER" id="PTHR32308">
    <property type="entry name" value="LYASE BETA SUBUNIT, PUTATIVE (AFU_ORTHOLOGUE AFUA_4G13030)-RELATED"/>
    <property type="match status" value="1"/>
</dbReference>
<gene>
    <name evidence="7" type="ORF">FGL98_17285</name>
</gene>
<dbReference type="AlphaFoldDB" id="A0A563DWA8"/>
<dbReference type="InterPro" id="IPR005000">
    <property type="entry name" value="Aldolase/citrate-lyase_domain"/>
</dbReference>
<evidence type="ECO:0000259" key="6">
    <source>
        <dbReference type="Pfam" id="PF03328"/>
    </source>
</evidence>
<feature type="binding site" evidence="4">
    <location>
        <position position="111"/>
    </location>
    <ligand>
        <name>substrate</name>
    </ligand>
</feature>
<proteinExistence type="predicted"/>
<dbReference type="GO" id="GO:0006107">
    <property type="term" value="P:oxaloacetate metabolic process"/>
    <property type="evidence" value="ECO:0007669"/>
    <property type="project" value="TreeGrafter"/>
</dbReference>
<evidence type="ECO:0000256" key="3">
    <source>
        <dbReference type="ARBA" id="ARBA00022842"/>
    </source>
</evidence>
<dbReference type="PANTHER" id="PTHR32308:SF0">
    <property type="entry name" value="HPCH_HPAI ALDOLASE_CITRATE LYASE DOMAIN-CONTAINING PROTEIN"/>
    <property type="match status" value="1"/>
</dbReference>
<dbReference type="GO" id="GO:0016829">
    <property type="term" value="F:lyase activity"/>
    <property type="evidence" value="ECO:0007669"/>
    <property type="project" value="UniProtKB-KW"/>
</dbReference>
<dbReference type="InterPro" id="IPR011206">
    <property type="entry name" value="Citrate_lyase_beta/mcl1/mcl2"/>
</dbReference>
<dbReference type="PIRSF" id="PIRSF015582">
    <property type="entry name" value="Cit_lyase_B"/>
    <property type="match status" value="1"/>
</dbReference>
<dbReference type="EMBL" id="VCQV01000027">
    <property type="protein sequence ID" value="TWP34496.1"/>
    <property type="molecule type" value="Genomic_DNA"/>
</dbReference>
<comment type="caution">
    <text evidence="7">The sequence shown here is derived from an EMBL/GenBank/DDBJ whole genome shotgun (WGS) entry which is preliminary data.</text>
</comment>
<reference evidence="7 8" key="1">
    <citation type="submission" date="2019-05" db="EMBL/GenBank/DDBJ databases">
        <authorList>
            <person name="Lee S.D."/>
        </authorList>
    </citation>
    <scope>NUCLEOTIDE SEQUENCE [LARGE SCALE GENOMIC DNA]</scope>
    <source>
        <strain evidence="7 8">C5-26</strain>
    </source>
</reference>
<keyword evidence="2 5" id="KW-0479">Metal-binding</keyword>
<sequence>MRSLLFVPGDRADMIAKVPRWKPDAVVVDLEDAVAGADKDSARSVAVAAIARVSHPLVFLRVNAAGTPWHLADLAAAARAGVAGIALPKVERPEDLDAAQRSGLSIIGGLETARGVANARAMCEQPNVVAVYFGAEDFIADMGGRRTRGGLEVVFARSEVCLAARLAGVPAIDQAVVSVHDEAAFTADAEQGRALGYQGKITLHPVQVTLAHRVFTPSEQEVTHARAVLAQKTGVGVVDGQMVDDVHRKMAGQTLARWQQGDQR</sequence>
<reference evidence="7 8" key="2">
    <citation type="submission" date="2019-08" db="EMBL/GenBank/DDBJ databases">
        <title>Jejuicoccus antrihumi gen. nov., sp. nov., a new member of the family Dermacoccaceae isolated from a cave.</title>
        <authorList>
            <person name="Schumann P."/>
            <person name="Kim I.S."/>
        </authorList>
    </citation>
    <scope>NUCLEOTIDE SEQUENCE [LARGE SCALE GENOMIC DNA]</scope>
    <source>
        <strain evidence="7 8">C5-26</strain>
    </source>
</reference>